<protein>
    <submittedName>
        <fullName evidence="1">SPP1 family predicted phage head-tail adaptor</fullName>
    </submittedName>
</protein>
<reference evidence="1 2" key="1">
    <citation type="submission" date="2023-07" db="EMBL/GenBank/DDBJ databases">
        <title>Genomic Encyclopedia of Type Strains, Phase IV (KMG-IV): sequencing the most valuable type-strain genomes for metagenomic binning, comparative biology and taxonomic classification.</title>
        <authorList>
            <person name="Goeker M."/>
        </authorList>
    </citation>
    <scope>NUCLEOTIDE SEQUENCE [LARGE SCALE GENOMIC DNA]</scope>
    <source>
        <strain evidence="1 2">B6-8</strain>
    </source>
</reference>
<gene>
    <name evidence="1" type="ORF">QO014_004715</name>
</gene>
<dbReference type="Proteomes" id="UP001241603">
    <property type="component" value="Unassembled WGS sequence"/>
</dbReference>
<dbReference type="InterPro" id="IPR038666">
    <property type="entry name" value="SSP1_head-tail_sf"/>
</dbReference>
<evidence type="ECO:0000313" key="2">
    <source>
        <dbReference type="Proteomes" id="UP001241603"/>
    </source>
</evidence>
<name>A0ABU0HD98_9HYPH</name>
<dbReference type="Pfam" id="PF05521">
    <property type="entry name" value="Phage_HCP"/>
    <property type="match status" value="1"/>
</dbReference>
<dbReference type="NCBIfam" id="TIGR01563">
    <property type="entry name" value="gp16_SPP1"/>
    <property type="match status" value="1"/>
</dbReference>
<dbReference type="RefSeq" id="WP_266351160.1">
    <property type="nucleotide sequence ID" value="NZ_JAPKNG010000007.1"/>
</dbReference>
<accession>A0ABU0HD98</accession>
<dbReference type="InterPro" id="IPR008767">
    <property type="entry name" value="Phage_SPP1_head-tail_adaptor"/>
</dbReference>
<evidence type="ECO:0000313" key="1">
    <source>
        <dbReference type="EMBL" id="MDQ0440302.1"/>
    </source>
</evidence>
<organism evidence="1 2">
    <name type="scientific">Kaistia dalseonensis</name>
    <dbReference type="NCBI Taxonomy" id="410840"/>
    <lineage>
        <taxon>Bacteria</taxon>
        <taxon>Pseudomonadati</taxon>
        <taxon>Pseudomonadota</taxon>
        <taxon>Alphaproteobacteria</taxon>
        <taxon>Hyphomicrobiales</taxon>
        <taxon>Kaistiaceae</taxon>
        <taxon>Kaistia</taxon>
    </lineage>
</organism>
<comment type="caution">
    <text evidence="1">The sequence shown here is derived from an EMBL/GenBank/DDBJ whole genome shotgun (WGS) entry which is preliminary data.</text>
</comment>
<dbReference type="EMBL" id="JAUSVO010000007">
    <property type="protein sequence ID" value="MDQ0440302.1"/>
    <property type="molecule type" value="Genomic_DNA"/>
</dbReference>
<dbReference type="Gene3D" id="2.40.10.270">
    <property type="entry name" value="Bacteriophage SPP1 head-tail adaptor protein"/>
    <property type="match status" value="1"/>
</dbReference>
<sequence length="110" mass="12128">MTAAFDPGILAHRVTIQRPVATPDGAGGAALTWEALATVWAAIDPVSAREDAASDRLATRLTHRITVRFRADLAGGMRIAHRGRSLRITAWRDPDETRRFLVLDTEEERP</sequence>
<keyword evidence="2" id="KW-1185">Reference proteome</keyword>
<proteinExistence type="predicted"/>